<sequence>MGKGSSKLPKKSKDKASRKSVSQTNAGTWRTSSTAERADDIFASYGKDENPTEAAKTKRAQKNLEAMMQNVEAEQQRDARMGPHNKPESSKQAEVRQPSKGHDFHTPCARSNRFIGSSKKWERRKETRESMSTLDEEQEE</sequence>
<accession>A0A6A6JGB5</accession>
<feature type="region of interest" description="Disordered" evidence="1">
    <location>
        <begin position="1"/>
        <end position="140"/>
    </location>
</feature>
<feature type="compositionally biased region" description="Basic residues" evidence="1">
    <location>
        <begin position="8"/>
        <end position="18"/>
    </location>
</feature>
<evidence type="ECO:0000313" key="3">
    <source>
        <dbReference type="Proteomes" id="UP000800097"/>
    </source>
</evidence>
<organism evidence="2 3">
    <name type="scientific">Westerdykella ornata</name>
    <dbReference type="NCBI Taxonomy" id="318751"/>
    <lineage>
        <taxon>Eukaryota</taxon>
        <taxon>Fungi</taxon>
        <taxon>Dikarya</taxon>
        <taxon>Ascomycota</taxon>
        <taxon>Pezizomycotina</taxon>
        <taxon>Dothideomycetes</taxon>
        <taxon>Pleosporomycetidae</taxon>
        <taxon>Pleosporales</taxon>
        <taxon>Sporormiaceae</taxon>
        <taxon>Westerdykella</taxon>
    </lineage>
</organism>
<dbReference type="EMBL" id="ML986498">
    <property type="protein sequence ID" value="KAF2275254.1"/>
    <property type="molecule type" value="Genomic_DNA"/>
</dbReference>
<name>A0A6A6JGB5_WESOR</name>
<dbReference type="RefSeq" id="XP_033652793.1">
    <property type="nucleotide sequence ID" value="XM_033799830.1"/>
</dbReference>
<feature type="compositionally biased region" description="Basic and acidic residues" evidence="1">
    <location>
        <begin position="36"/>
        <end position="50"/>
    </location>
</feature>
<reference evidence="2" key="1">
    <citation type="journal article" date="2020" name="Stud. Mycol.">
        <title>101 Dothideomycetes genomes: a test case for predicting lifestyles and emergence of pathogens.</title>
        <authorList>
            <person name="Haridas S."/>
            <person name="Albert R."/>
            <person name="Binder M."/>
            <person name="Bloem J."/>
            <person name="Labutti K."/>
            <person name="Salamov A."/>
            <person name="Andreopoulos B."/>
            <person name="Baker S."/>
            <person name="Barry K."/>
            <person name="Bills G."/>
            <person name="Bluhm B."/>
            <person name="Cannon C."/>
            <person name="Castanera R."/>
            <person name="Culley D."/>
            <person name="Daum C."/>
            <person name="Ezra D."/>
            <person name="Gonzalez J."/>
            <person name="Henrissat B."/>
            <person name="Kuo A."/>
            <person name="Liang C."/>
            <person name="Lipzen A."/>
            <person name="Lutzoni F."/>
            <person name="Magnuson J."/>
            <person name="Mondo S."/>
            <person name="Nolan M."/>
            <person name="Ohm R."/>
            <person name="Pangilinan J."/>
            <person name="Park H.-J."/>
            <person name="Ramirez L."/>
            <person name="Alfaro M."/>
            <person name="Sun H."/>
            <person name="Tritt A."/>
            <person name="Yoshinaga Y."/>
            <person name="Zwiers L.-H."/>
            <person name="Turgeon B."/>
            <person name="Goodwin S."/>
            <person name="Spatafora J."/>
            <person name="Crous P."/>
            <person name="Grigoriev I."/>
        </authorList>
    </citation>
    <scope>NUCLEOTIDE SEQUENCE</scope>
    <source>
        <strain evidence="2">CBS 379.55</strain>
    </source>
</reference>
<evidence type="ECO:0000256" key="1">
    <source>
        <dbReference type="SAM" id="MobiDB-lite"/>
    </source>
</evidence>
<dbReference type="AlphaFoldDB" id="A0A6A6JGB5"/>
<feature type="compositionally biased region" description="Basic and acidic residues" evidence="1">
    <location>
        <begin position="119"/>
        <end position="129"/>
    </location>
</feature>
<gene>
    <name evidence="2" type="ORF">EI97DRAFT_443488</name>
</gene>
<dbReference type="GeneID" id="54553005"/>
<feature type="compositionally biased region" description="Basic and acidic residues" evidence="1">
    <location>
        <begin position="74"/>
        <end position="94"/>
    </location>
</feature>
<proteinExistence type="predicted"/>
<evidence type="ECO:0000313" key="2">
    <source>
        <dbReference type="EMBL" id="KAF2275254.1"/>
    </source>
</evidence>
<keyword evidence="3" id="KW-1185">Reference proteome</keyword>
<dbReference type="Proteomes" id="UP000800097">
    <property type="component" value="Unassembled WGS sequence"/>
</dbReference>
<feature type="compositionally biased region" description="Polar residues" evidence="1">
    <location>
        <begin position="23"/>
        <end position="35"/>
    </location>
</feature>
<protein>
    <submittedName>
        <fullName evidence="2">Uncharacterized protein</fullName>
    </submittedName>
</protein>